<dbReference type="GO" id="GO:0005730">
    <property type="term" value="C:nucleolus"/>
    <property type="evidence" value="ECO:0000318"/>
    <property type="project" value="GO_Central"/>
</dbReference>
<accession>A0A1Y1IM48</accession>
<dbReference type="GO" id="GO:0000176">
    <property type="term" value="C:nuclear exosome (RNase complex)"/>
    <property type="evidence" value="ECO:0000318"/>
    <property type="project" value="GO_Central"/>
</dbReference>
<protein>
    <submittedName>
        <fullName evidence="12">Uncharacterized protein</fullName>
    </submittedName>
</protein>
<dbReference type="InterPro" id="IPR036345">
    <property type="entry name" value="ExoRNase_PH_dom2_sf"/>
</dbReference>
<feature type="region of interest" description="Disordered" evidence="9">
    <location>
        <begin position="1"/>
        <end position="42"/>
    </location>
</feature>
<evidence type="ECO:0000259" key="10">
    <source>
        <dbReference type="Pfam" id="PF01138"/>
    </source>
</evidence>
<dbReference type="GO" id="GO:0016075">
    <property type="term" value="P:rRNA catabolic process"/>
    <property type="evidence" value="ECO:0000318"/>
    <property type="project" value="GO_Central"/>
</dbReference>
<evidence type="ECO:0000313" key="13">
    <source>
        <dbReference type="Proteomes" id="UP000054558"/>
    </source>
</evidence>
<dbReference type="STRING" id="105231.A0A1Y1IM48"/>
<dbReference type="InterPro" id="IPR015847">
    <property type="entry name" value="ExoRNase_PH_dom2"/>
</dbReference>
<evidence type="ECO:0000256" key="5">
    <source>
        <dbReference type="ARBA" id="ARBA00022552"/>
    </source>
</evidence>
<keyword evidence="4" id="KW-0963">Cytoplasm</keyword>
<evidence type="ECO:0000256" key="4">
    <source>
        <dbReference type="ARBA" id="ARBA00022490"/>
    </source>
</evidence>
<keyword evidence="13" id="KW-1185">Reference proteome</keyword>
<evidence type="ECO:0000256" key="2">
    <source>
        <dbReference type="ARBA" id="ARBA00004496"/>
    </source>
</evidence>
<dbReference type="PANTHER" id="PTHR11953:SF2">
    <property type="entry name" value="EXOSOME COMPLEX COMPONENT MTR3"/>
    <property type="match status" value="1"/>
</dbReference>
<dbReference type="InterPro" id="IPR001247">
    <property type="entry name" value="ExoRNase_PH_dom1"/>
</dbReference>
<dbReference type="CDD" id="cd11371">
    <property type="entry name" value="RNase_PH_MTR3"/>
    <property type="match status" value="1"/>
</dbReference>
<dbReference type="Proteomes" id="UP000054558">
    <property type="component" value="Unassembled WGS sequence"/>
</dbReference>
<evidence type="ECO:0000256" key="9">
    <source>
        <dbReference type="SAM" id="MobiDB-lite"/>
    </source>
</evidence>
<gene>
    <name evidence="12" type="ORF">KFL_008730020</name>
</gene>
<dbReference type="Gene3D" id="3.30.230.70">
    <property type="entry name" value="GHMP Kinase, N-terminal domain"/>
    <property type="match status" value="1"/>
</dbReference>
<dbReference type="AlphaFoldDB" id="A0A1Y1IM48"/>
<dbReference type="PANTHER" id="PTHR11953">
    <property type="entry name" value="EXOSOME COMPLEX COMPONENT"/>
    <property type="match status" value="1"/>
</dbReference>
<evidence type="ECO:0000313" key="12">
    <source>
        <dbReference type="EMBL" id="GAQ91874.1"/>
    </source>
</evidence>
<keyword evidence="5" id="KW-0698">rRNA processing</keyword>
<dbReference type="GO" id="GO:0006364">
    <property type="term" value="P:rRNA processing"/>
    <property type="evidence" value="ECO:0007669"/>
    <property type="project" value="UniProtKB-KW"/>
</dbReference>
<evidence type="ECO:0000256" key="6">
    <source>
        <dbReference type="ARBA" id="ARBA00022835"/>
    </source>
</evidence>
<dbReference type="InterPro" id="IPR020568">
    <property type="entry name" value="Ribosomal_Su5_D2-typ_SF"/>
</dbReference>
<dbReference type="GO" id="GO:0071051">
    <property type="term" value="P:poly(A)-dependent snoRNA 3'-end processing"/>
    <property type="evidence" value="ECO:0000318"/>
    <property type="project" value="GO_Central"/>
</dbReference>
<dbReference type="Pfam" id="PF03725">
    <property type="entry name" value="RNase_PH_C"/>
    <property type="match status" value="1"/>
</dbReference>
<evidence type="ECO:0000256" key="7">
    <source>
        <dbReference type="ARBA" id="ARBA00022884"/>
    </source>
</evidence>
<proteinExistence type="inferred from homology"/>
<feature type="domain" description="Exoribonuclease phosphorolytic" evidence="11">
    <location>
        <begin position="178"/>
        <end position="239"/>
    </location>
</feature>
<evidence type="ECO:0000256" key="1">
    <source>
        <dbReference type="ARBA" id="ARBA00004123"/>
    </source>
</evidence>
<name>A0A1Y1IM48_KLENI</name>
<dbReference type="EMBL" id="DF237822">
    <property type="protein sequence ID" value="GAQ91874.1"/>
    <property type="molecule type" value="Genomic_DNA"/>
</dbReference>
<keyword evidence="6" id="KW-0271">Exosome</keyword>
<evidence type="ECO:0000256" key="3">
    <source>
        <dbReference type="ARBA" id="ARBA00006678"/>
    </source>
</evidence>
<keyword evidence="8" id="KW-0539">Nucleus</keyword>
<dbReference type="GO" id="GO:0034475">
    <property type="term" value="P:U4 snRNA 3'-end processing"/>
    <property type="evidence" value="ECO:0000318"/>
    <property type="project" value="GO_Central"/>
</dbReference>
<dbReference type="InterPro" id="IPR027408">
    <property type="entry name" value="PNPase/RNase_PH_dom_sf"/>
</dbReference>
<evidence type="ECO:0000256" key="8">
    <source>
        <dbReference type="ARBA" id="ARBA00023242"/>
    </source>
</evidence>
<dbReference type="SUPFAM" id="SSF55666">
    <property type="entry name" value="Ribonuclease PH domain 2-like"/>
    <property type="match status" value="1"/>
</dbReference>
<dbReference type="OMA" id="MCCVYGP"/>
<sequence length="265" mass="27689">MSARGAPSYSPYSGIEERVMQEDGAGPASRSVLGADSRRQDGRLPEECRPAFLQVGTVSRAAGSAYAEFASTKVLVAVYGPRESRKAAAYSDTSRLTCDVKLAAFATKSRGKYGQGTAERELSDLLHKALVSAVRLDTFPKASVDVFALVLESGGADLAVVVTAASLALADAGIEMLDMVAATSLSLVGGHLLVDPAASEERAQDGNVLVALMPARNEVTQMHLAGAWPDTHAAQAIELCLDGCHKLDGEMRACLREHAATANGS</sequence>
<keyword evidence="7" id="KW-0694">RNA-binding</keyword>
<comment type="subcellular location">
    <subcellularLocation>
        <location evidence="2">Cytoplasm</location>
    </subcellularLocation>
    <subcellularLocation>
        <location evidence="1">Nucleus</location>
    </subcellularLocation>
</comment>
<feature type="domain" description="Exoribonuclease phosphorolytic" evidence="10">
    <location>
        <begin position="47"/>
        <end position="175"/>
    </location>
</feature>
<reference evidence="12 13" key="1">
    <citation type="journal article" date="2014" name="Nat. Commun.">
        <title>Klebsormidium flaccidum genome reveals primary factors for plant terrestrial adaptation.</title>
        <authorList>
            <person name="Hori K."/>
            <person name="Maruyama F."/>
            <person name="Fujisawa T."/>
            <person name="Togashi T."/>
            <person name="Yamamoto N."/>
            <person name="Seo M."/>
            <person name="Sato S."/>
            <person name="Yamada T."/>
            <person name="Mori H."/>
            <person name="Tajima N."/>
            <person name="Moriyama T."/>
            <person name="Ikeuchi M."/>
            <person name="Watanabe M."/>
            <person name="Wada H."/>
            <person name="Kobayashi K."/>
            <person name="Saito M."/>
            <person name="Masuda T."/>
            <person name="Sasaki-Sekimoto Y."/>
            <person name="Mashiguchi K."/>
            <person name="Awai K."/>
            <person name="Shimojima M."/>
            <person name="Masuda S."/>
            <person name="Iwai M."/>
            <person name="Nobusawa T."/>
            <person name="Narise T."/>
            <person name="Kondo S."/>
            <person name="Saito H."/>
            <person name="Sato R."/>
            <person name="Murakawa M."/>
            <person name="Ihara Y."/>
            <person name="Oshima-Yamada Y."/>
            <person name="Ohtaka K."/>
            <person name="Satoh M."/>
            <person name="Sonobe K."/>
            <person name="Ishii M."/>
            <person name="Ohtani R."/>
            <person name="Kanamori-Sato M."/>
            <person name="Honoki R."/>
            <person name="Miyazaki D."/>
            <person name="Mochizuki H."/>
            <person name="Umetsu J."/>
            <person name="Higashi K."/>
            <person name="Shibata D."/>
            <person name="Kamiya Y."/>
            <person name="Sato N."/>
            <person name="Nakamura Y."/>
            <person name="Tabata S."/>
            <person name="Ida S."/>
            <person name="Kurokawa K."/>
            <person name="Ohta H."/>
        </authorList>
    </citation>
    <scope>NUCLEOTIDE SEQUENCE [LARGE SCALE GENOMIC DNA]</scope>
    <source>
        <strain evidence="12 13">NIES-2285</strain>
    </source>
</reference>
<dbReference type="OrthoDB" id="27298at2759"/>
<organism evidence="12 13">
    <name type="scientific">Klebsormidium nitens</name>
    <name type="common">Green alga</name>
    <name type="synonym">Ulothrix nitens</name>
    <dbReference type="NCBI Taxonomy" id="105231"/>
    <lineage>
        <taxon>Eukaryota</taxon>
        <taxon>Viridiplantae</taxon>
        <taxon>Streptophyta</taxon>
        <taxon>Klebsormidiophyceae</taxon>
        <taxon>Klebsormidiales</taxon>
        <taxon>Klebsormidiaceae</taxon>
        <taxon>Klebsormidium</taxon>
    </lineage>
</organism>
<dbReference type="SUPFAM" id="SSF54211">
    <property type="entry name" value="Ribosomal protein S5 domain 2-like"/>
    <property type="match status" value="1"/>
</dbReference>
<comment type="similarity">
    <text evidence="3">Belongs to the RNase PH family.</text>
</comment>
<dbReference type="FunFam" id="3.30.230.70:FF:000015">
    <property type="entry name" value="Exosome complex component RRP41-like"/>
    <property type="match status" value="1"/>
</dbReference>
<dbReference type="GO" id="GO:0071028">
    <property type="term" value="P:nuclear mRNA surveillance"/>
    <property type="evidence" value="ECO:0000318"/>
    <property type="project" value="GO_Central"/>
</dbReference>
<dbReference type="GO" id="GO:0003723">
    <property type="term" value="F:RNA binding"/>
    <property type="evidence" value="ECO:0000318"/>
    <property type="project" value="GO_Central"/>
</dbReference>
<dbReference type="GO" id="GO:0000177">
    <property type="term" value="C:cytoplasmic exosome (RNase complex)"/>
    <property type="evidence" value="ECO:0000318"/>
    <property type="project" value="GO_Central"/>
</dbReference>
<evidence type="ECO:0000259" key="11">
    <source>
        <dbReference type="Pfam" id="PF03725"/>
    </source>
</evidence>
<dbReference type="InterPro" id="IPR050080">
    <property type="entry name" value="RNase_PH"/>
</dbReference>
<dbReference type="Pfam" id="PF01138">
    <property type="entry name" value="RNase_PH"/>
    <property type="match status" value="1"/>
</dbReference>